<dbReference type="AlphaFoldDB" id="A0A412PPP8"/>
<evidence type="ECO:0000259" key="1">
    <source>
        <dbReference type="Pfam" id="PF18756"/>
    </source>
</evidence>
<comment type="caution">
    <text evidence="4">The sequence shown here is derived from an EMBL/GenBank/DDBJ whole genome shotgun (WGS) entry which is preliminary data.</text>
</comment>
<evidence type="ECO:0000313" key="3">
    <source>
        <dbReference type="EMBL" id="MCW1073283.1"/>
    </source>
</evidence>
<organism evidence="4 5">
    <name type="scientific">Streptococcus anginosus</name>
    <dbReference type="NCBI Taxonomy" id="1328"/>
    <lineage>
        <taxon>Bacteria</taxon>
        <taxon>Bacillati</taxon>
        <taxon>Bacillota</taxon>
        <taxon>Bacilli</taxon>
        <taxon>Lactobacillales</taxon>
        <taxon>Streptococcaceae</taxon>
        <taxon>Streptococcus</taxon>
        <taxon>Streptococcus anginosus group</taxon>
    </lineage>
</organism>
<protein>
    <recommendedName>
        <fullName evidence="1">Nucleotide modification associated domain-containing protein</fullName>
    </recommendedName>
</protein>
<dbReference type="EMBL" id="JAPAHU010000006">
    <property type="protein sequence ID" value="MCW1041746.1"/>
    <property type="molecule type" value="Genomic_DNA"/>
</dbReference>
<feature type="domain" description="Nucleotide modification associated" evidence="1">
    <location>
        <begin position="2"/>
        <end position="80"/>
    </location>
</feature>
<evidence type="ECO:0000313" key="6">
    <source>
        <dbReference type="Proteomes" id="UP001526076"/>
    </source>
</evidence>
<dbReference type="Proteomes" id="UP000284046">
    <property type="component" value="Unassembled WGS sequence"/>
</dbReference>
<reference evidence="2 6" key="2">
    <citation type="submission" date="2022-10" db="EMBL/GenBank/DDBJ databases">
        <title>Comparative genomic study of S. anginosus.</title>
        <authorList>
            <person name="Prasad A."/>
            <person name="Ene A."/>
            <person name="Jablonska S."/>
            <person name="Du J."/>
            <person name="Wolfe A.J."/>
            <person name="Putonti C."/>
        </authorList>
    </citation>
    <scope>NUCLEOTIDE SEQUENCE</scope>
    <source>
        <strain evidence="3">UMB6888</strain>
        <strain evidence="2 6">UMB9231</strain>
    </source>
</reference>
<dbReference type="InterPro" id="IPR040613">
    <property type="entry name" value="Nmad4"/>
</dbReference>
<accession>A0A412PPP8</accession>
<name>A0A412PPP8_STRAP</name>
<dbReference type="EMBL" id="JAPAIK010000120">
    <property type="protein sequence ID" value="MCW1073283.1"/>
    <property type="molecule type" value="Genomic_DNA"/>
</dbReference>
<proteinExistence type="predicted"/>
<evidence type="ECO:0000313" key="2">
    <source>
        <dbReference type="EMBL" id="MCW1041746.1"/>
    </source>
</evidence>
<dbReference type="EMBL" id="QRWZ01000002">
    <property type="protein sequence ID" value="RGT62059.1"/>
    <property type="molecule type" value="Genomic_DNA"/>
</dbReference>
<dbReference type="Proteomes" id="UP001526076">
    <property type="component" value="Unassembled WGS sequence"/>
</dbReference>
<dbReference type="GeneID" id="66885653"/>
<dbReference type="RefSeq" id="WP_017646680.1">
    <property type="nucleotide sequence ID" value="NZ_CP118054.1"/>
</dbReference>
<dbReference type="Pfam" id="PF18756">
    <property type="entry name" value="Nmad4"/>
    <property type="match status" value="1"/>
</dbReference>
<evidence type="ECO:0000313" key="4">
    <source>
        <dbReference type="EMBL" id="RGT62059.1"/>
    </source>
</evidence>
<gene>
    <name evidence="4" type="ORF">DWX18_02770</name>
    <name evidence="2" type="ORF">OJ597_04590</name>
    <name evidence="3" type="ORF">OJ930_09805</name>
</gene>
<keyword evidence="6" id="KW-1185">Reference proteome</keyword>
<sequence>MTTTTLEKLYSHYPATASILPYKDWVIVATPTYKGIVAEIYKYESLSEYTNRMEADLNLEKTSEETFQDQGHAVKWAFETLGA</sequence>
<dbReference type="Proteomes" id="UP001208853">
    <property type="component" value="Unassembled WGS sequence"/>
</dbReference>
<evidence type="ECO:0000313" key="5">
    <source>
        <dbReference type="Proteomes" id="UP000284046"/>
    </source>
</evidence>
<reference evidence="4 5" key="1">
    <citation type="submission" date="2018-08" db="EMBL/GenBank/DDBJ databases">
        <title>A genome reference for cultivated species of the human gut microbiota.</title>
        <authorList>
            <person name="Zou Y."/>
            <person name="Xue W."/>
            <person name="Luo G."/>
        </authorList>
    </citation>
    <scope>NUCLEOTIDE SEQUENCE [LARGE SCALE GENOMIC DNA]</scope>
    <source>
        <strain evidence="4 5">AF18-38</strain>
    </source>
</reference>